<name>A0A4P9VLD2_9GAMM</name>
<sequence>MATKHVNVTATMGESFLIKTQVGKHELILDQPEQAGGTDQGPNPLEYFFVSLAGCVASIARIKAKQDKVNLRSMTVNVSGDLNPAGLLGKPTDDRTGFDNIKIAVTMDADLSQQEKQQFIDEVCDRCPVHENIKHVTTVAHTTE</sequence>
<dbReference type="Proteomes" id="UP000257039">
    <property type="component" value="Unassembled WGS sequence"/>
</dbReference>
<dbReference type="PANTHER" id="PTHR35368">
    <property type="entry name" value="HYDROPEROXIDE REDUCTASE"/>
    <property type="match status" value="1"/>
</dbReference>
<proteinExistence type="predicted"/>
<accession>A0A4P9VLD2</accession>
<dbReference type="Pfam" id="PF02566">
    <property type="entry name" value="OsmC"/>
    <property type="match status" value="1"/>
</dbReference>
<reference evidence="1 2" key="1">
    <citation type="submission" date="2017-04" db="EMBL/GenBank/DDBJ databases">
        <title>Draft genome sequence of Zooshikella ganghwensis VG4 isolated from Red Sea sediments.</title>
        <authorList>
            <person name="Rehman Z."/>
            <person name="Alam I."/>
            <person name="Kamau A."/>
            <person name="Bajic V."/>
            <person name="Leiknes T."/>
        </authorList>
    </citation>
    <scope>NUCLEOTIDE SEQUENCE [LARGE SCALE GENOMIC DNA]</scope>
    <source>
        <strain evidence="1 2">VG4</strain>
    </source>
</reference>
<organism evidence="1 2">
    <name type="scientific">Zooshikella ganghwensis</name>
    <dbReference type="NCBI Taxonomy" id="202772"/>
    <lineage>
        <taxon>Bacteria</taxon>
        <taxon>Pseudomonadati</taxon>
        <taxon>Pseudomonadota</taxon>
        <taxon>Gammaproteobacteria</taxon>
        <taxon>Oceanospirillales</taxon>
        <taxon>Zooshikellaceae</taxon>
        <taxon>Zooshikella</taxon>
    </lineage>
</organism>
<dbReference type="SUPFAM" id="SSF82784">
    <property type="entry name" value="OsmC-like"/>
    <property type="match status" value="1"/>
</dbReference>
<dbReference type="EMBL" id="NDXW01000001">
    <property type="protein sequence ID" value="RDH43359.1"/>
    <property type="molecule type" value="Genomic_DNA"/>
</dbReference>
<dbReference type="AlphaFoldDB" id="A0A4P9VLD2"/>
<dbReference type="Gene3D" id="3.30.300.20">
    <property type="match status" value="1"/>
</dbReference>
<evidence type="ECO:0000313" key="2">
    <source>
        <dbReference type="Proteomes" id="UP000257039"/>
    </source>
</evidence>
<comment type="caution">
    <text evidence="1">The sequence shown here is derived from an EMBL/GenBank/DDBJ whole genome shotgun (WGS) entry which is preliminary data.</text>
</comment>
<evidence type="ECO:0000313" key="1">
    <source>
        <dbReference type="EMBL" id="RDH43359.1"/>
    </source>
</evidence>
<keyword evidence="2" id="KW-1185">Reference proteome</keyword>
<dbReference type="InterPro" id="IPR036102">
    <property type="entry name" value="OsmC/Ohrsf"/>
</dbReference>
<dbReference type="InterPro" id="IPR003718">
    <property type="entry name" value="OsmC/Ohr_fam"/>
</dbReference>
<dbReference type="InterPro" id="IPR052924">
    <property type="entry name" value="OsmC/Ohr_hydroprdx_reductase"/>
</dbReference>
<dbReference type="InterPro" id="IPR015946">
    <property type="entry name" value="KH_dom-like_a/b"/>
</dbReference>
<protein>
    <submittedName>
        <fullName evidence="1">OsmC family peroxiredoxin</fullName>
    </submittedName>
</protein>
<dbReference type="PANTHER" id="PTHR35368:SF1">
    <property type="entry name" value="HYDROPEROXIDE REDUCTASE"/>
    <property type="match status" value="1"/>
</dbReference>
<dbReference type="RefSeq" id="WP_027710062.1">
    <property type="nucleotide sequence ID" value="NZ_NDXW01000001.1"/>
</dbReference>
<gene>
    <name evidence="1" type="ORF">B9G39_07865</name>
</gene>